<keyword evidence="2" id="KW-1185">Reference proteome</keyword>
<comment type="caution">
    <text evidence="1">The sequence shown here is derived from an EMBL/GenBank/DDBJ whole genome shotgun (WGS) entry which is preliminary data.</text>
</comment>
<dbReference type="AlphaFoldDB" id="A0A6H9TN33"/>
<dbReference type="Proteomes" id="UP000430232">
    <property type="component" value="Unassembled WGS sequence"/>
</dbReference>
<gene>
    <name evidence="1" type="ORF">F7R21_14735</name>
</gene>
<proteinExistence type="predicted"/>
<organism evidence="1 2">
    <name type="scientific">Burkholderia latens</name>
    <dbReference type="NCBI Taxonomy" id="488446"/>
    <lineage>
        <taxon>Bacteria</taxon>
        <taxon>Pseudomonadati</taxon>
        <taxon>Pseudomonadota</taxon>
        <taxon>Betaproteobacteria</taxon>
        <taxon>Burkholderiales</taxon>
        <taxon>Burkholderiaceae</taxon>
        <taxon>Burkholderia</taxon>
        <taxon>Burkholderia cepacia complex</taxon>
    </lineage>
</organism>
<sequence>MNGLPLTRVRFRAPQTNNRLSCGVVHTGRSRTLQDSTLGTMRQATGTGFALPPRLSSRSHK</sequence>
<accession>A0A6H9TN33</accession>
<reference evidence="1 2" key="1">
    <citation type="submission" date="2019-09" db="EMBL/GenBank/DDBJ databases">
        <title>Draft genome sequences of 48 bacterial type strains from the CCUG.</title>
        <authorList>
            <person name="Tunovic T."/>
            <person name="Pineiro-Iglesias B."/>
            <person name="Unosson C."/>
            <person name="Inganas E."/>
            <person name="Ohlen M."/>
            <person name="Cardew S."/>
            <person name="Jensie-Markopoulos S."/>
            <person name="Salva-Serra F."/>
            <person name="Jaen-Luchoro D."/>
            <person name="Karlsson R."/>
            <person name="Svensson-Stadler L."/>
            <person name="Chun J."/>
            <person name="Moore E."/>
        </authorList>
    </citation>
    <scope>NUCLEOTIDE SEQUENCE [LARGE SCALE GENOMIC DNA]</scope>
    <source>
        <strain evidence="1 2">CCUG 54555</strain>
    </source>
</reference>
<dbReference type="EMBL" id="VZOJ01000035">
    <property type="protein sequence ID" value="KAB0641844.1"/>
    <property type="molecule type" value="Genomic_DNA"/>
</dbReference>
<evidence type="ECO:0000313" key="1">
    <source>
        <dbReference type="EMBL" id="KAB0641844.1"/>
    </source>
</evidence>
<name>A0A6H9TN33_9BURK</name>
<evidence type="ECO:0000313" key="2">
    <source>
        <dbReference type="Proteomes" id="UP000430232"/>
    </source>
</evidence>
<protein>
    <submittedName>
        <fullName evidence="1">Uncharacterized protein</fullName>
    </submittedName>
</protein>